<evidence type="ECO:0000256" key="1">
    <source>
        <dbReference type="SAM" id="MobiDB-lite"/>
    </source>
</evidence>
<dbReference type="AlphaFoldDB" id="A0A2W1HDG2"/>
<feature type="compositionally biased region" description="Polar residues" evidence="1">
    <location>
        <begin position="1"/>
        <end position="14"/>
    </location>
</feature>
<evidence type="ECO:0000313" key="3">
    <source>
        <dbReference type="EMBL" id="KAI1513113.1"/>
    </source>
</evidence>
<reference evidence="5" key="4">
    <citation type="journal article" date="2022" name="Microb. Genom.">
        <title>A global pangenome for the wheat fungal pathogen Pyrenophora tritici-repentis and prediction of effector protein structural homology.</title>
        <authorList>
            <person name="Moolhuijzen P.M."/>
            <person name="See P.T."/>
            <person name="Shi G."/>
            <person name="Powell H.R."/>
            <person name="Cockram J."/>
            <person name="Jorgensen L.N."/>
            <person name="Benslimane H."/>
            <person name="Strelkov S.E."/>
            <person name="Turner J."/>
            <person name="Liu Z."/>
            <person name="Moffat C.S."/>
        </authorList>
    </citation>
    <scope>NUCLEOTIDE SEQUENCE [LARGE SCALE GENOMIC DNA]</scope>
</reference>
<keyword evidence="5" id="KW-1185">Reference proteome</keyword>
<feature type="region of interest" description="Disordered" evidence="1">
    <location>
        <begin position="1"/>
        <end position="67"/>
    </location>
</feature>
<dbReference type="Proteomes" id="UP000249757">
    <property type="component" value="Unassembled WGS sequence"/>
</dbReference>
<dbReference type="OMA" id="ACQPFGN"/>
<evidence type="ECO:0000313" key="5">
    <source>
        <dbReference type="Proteomes" id="UP000249757"/>
    </source>
</evidence>
<dbReference type="OrthoDB" id="3942472at2759"/>
<reference evidence="3" key="3">
    <citation type="journal article" date="2022" name="bioRxiv">
        <title>A global pangenome for the wheat fungal pathogen Pyrenophora tritici-repentis and prediction of effector protein structural homology.</title>
        <authorList>
            <person name="Moolhuijzen P."/>
            <person name="See P.T."/>
            <person name="Shi G."/>
            <person name="Powell H.R."/>
            <person name="Cockram J."/>
            <person name="Jorgensen L.N."/>
            <person name="Benslimane H."/>
            <person name="Strelkov S.E."/>
            <person name="Turner J."/>
            <person name="Liu Z."/>
            <person name="Moffat C.S."/>
        </authorList>
    </citation>
    <scope>NUCLEOTIDE SEQUENCE</scope>
    <source>
        <strain evidence="3">86-124</strain>
    </source>
</reference>
<comment type="caution">
    <text evidence="2">The sequence shown here is derived from an EMBL/GenBank/DDBJ whole genome shotgun (WGS) entry which is preliminary data.</text>
</comment>
<dbReference type="Proteomes" id="UP000245464">
    <property type="component" value="Chromosome 1"/>
</dbReference>
<sequence>MASPSYTRATTSSEYRSKATPKPSTTTPVKPLSSKLSLSAKTSKSSTPSSSKHTTTPKKPLKRPSLLTSQTKNHLAYTSDLYTITPKDAKKPCPLATLPSELRSLIYTFIFPTAIYVSNARSLQVQARPPALLHVCRAIRIEAAYTYYLHTCFTFTVRNLNFSPITRWLDSLPKQHKALVTRNRRLEINVLPCVKNTCTYPPPGFLIDGYLEDQWVSCQPFGNLYDLPSTLHKRHFLVFCRMAAWWMWCSRLGNKGVRWNYGFEQSTWQNAFAVPDARDAAVLEDFLGECGMVVAMPCVEKAWRRNRGAARGMRDEAIRWFEALDGWYNERYGKEEDGEWDSKMEVVRESIKRW</sequence>
<dbReference type="EMBL" id="NRDI02000010">
    <property type="protein sequence ID" value="KAI1513113.1"/>
    <property type="molecule type" value="Genomic_DNA"/>
</dbReference>
<reference evidence="3" key="2">
    <citation type="submission" date="2021-05" db="EMBL/GenBank/DDBJ databases">
        <authorList>
            <person name="Moolhuijzen P.M."/>
            <person name="Moffat C.S."/>
        </authorList>
    </citation>
    <scope>NUCLEOTIDE SEQUENCE</scope>
    <source>
        <strain evidence="3">86-124</strain>
    </source>
</reference>
<proteinExistence type="predicted"/>
<evidence type="ECO:0000313" key="4">
    <source>
        <dbReference type="Proteomes" id="UP000245464"/>
    </source>
</evidence>
<accession>A0A2W1HDG2</accession>
<name>A0A2W1HDG2_9PLEO</name>
<dbReference type="InterPro" id="IPR038883">
    <property type="entry name" value="AN11006-like"/>
</dbReference>
<gene>
    <name evidence="3" type="ORF">Ptr86124_008133</name>
    <name evidence="2" type="ORF">PtrM4_034850</name>
</gene>
<dbReference type="PANTHER" id="PTHR42085">
    <property type="entry name" value="F-BOX DOMAIN-CONTAINING PROTEIN"/>
    <property type="match status" value="1"/>
</dbReference>
<evidence type="ECO:0000313" key="2">
    <source>
        <dbReference type="EMBL" id="KAF7579245.1"/>
    </source>
</evidence>
<protein>
    <submittedName>
        <fullName evidence="2">Tymo-45kd-70kd multi-domain protein</fullName>
    </submittedName>
</protein>
<reference evidence="2 4" key="1">
    <citation type="journal article" date="2018" name="BMC Genomics">
        <title>Comparative genomics of the wheat fungal pathogen Pyrenophora tritici-repentis reveals chromosomal variations and genome plasticity.</title>
        <authorList>
            <person name="Moolhuijzen P."/>
            <person name="See P.T."/>
            <person name="Hane J.K."/>
            <person name="Shi G."/>
            <person name="Liu Z."/>
            <person name="Oliver R.P."/>
            <person name="Moffat C.S."/>
        </authorList>
    </citation>
    <scope>NUCLEOTIDE SEQUENCE [LARGE SCALE GENOMIC DNA]</scope>
    <source>
        <strain evidence="2">M4</strain>
    </source>
</reference>
<dbReference type="EMBL" id="NQIK02000001">
    <property type="protein sequence ID" value="KAF7579245.1"/>
    <property type="molecule type" value="Genomic_DNA"/>
</dbReference>
<dbReference type="PANTHER" id="PTHR42085:SF1">
    <property type="entry name" value="F-BOX DOMAIN-CONTAINING PROTEIN"/>
    <property type="match status" value="1"/>
</dbReference>
<feature type="compositionally biased region" description="Low complexity" evidence="1">
    <location>
        <begin position="18"/>
        <end position="54"/>
    </location>
</feature>
<organism evidence="2 4">
    <name type="scientific">Pyrenophora tritici-repentis</name>
    <dbReference type="NCBI Taxonomy" id="45151"/>
    <lineage>
        <taxon>Eukaryota</taxon>
        <taxon>Fungi</taxon>
        <taxon>Dikarya</taxon>
        <taxon>Ascomycota</taxon>
        <taxon>Pezizomycotina</taxon>
        <taxon>Dothideomycetes</taxon>
        <taxon>Pleosporomycetidae</taxon>
        <taxon>Pleosporales</taxon>
        <taxon>Pleosporineae</taxon>
        <taxon>Pleosporaceae</taxon>
        <taxon>Pyrenophora</taxon>
    </lineage>
</organism>